<evidence type="ECO:0000256" key="6">
    <source>
        <dbReference type="SAM" id="Phobius"/>
    </source>
</evidence>
<dbReference type="PANTHER" id="PTHR30250">
    <property type="entry name" value="PST FAMILY PREDICTED COLANIC ACID TRANSPORTER"/>
    <property type="match status" value="1"/>
</dbReference>
<proteinExistence type="predicted"/>
<keyword evidence="3 6" id="KW-0812">Transmembrane</keyword>
<reference evidence="7 8" key="1">
    <citation type="submission" date="2016-10" db="EMBL/GenBank/DDBJ databases">
        <title>The whole genome sequencing and assembly of Bacillus simplex DSM 1321 strain.</title>
        <authorList>
            <person name="Park M.-K."/>
            <person name="Lee Y.-J."/>
            <person name="Yi H."/>
            <person name="Bahn Y.-S."/>
            <person name="Kim J.F."/>
            <person name="Lee D.-W."/>
        </authorList>
    </citation>
    <scope>NUCLEOTIDE SEQUENCE [LARGE SCALE GENOMIC DNA]</scope>
    <source>
        <strain evidence="7 8">DSM 1321</strain>
    </source>
</reference>
<organism evidence="7 8">
    <name type="scientific">Peribacillus simplex NBRC 15720 = DSM 1321</name>
    <dbReference type="NCBI Taxonomy" id="1349754"/>
    <lineage>
        <taxon>Bacteria</taxon>
        <taxon>Bacillati</taxon>
        <taxon>Bacillota</taxon>
        <taxon>Bacilli</taxon>
        <taxon>Bacillales</taxon>
        <taxon>Bacillaceae</taxon>
        <taxon>Peribacillus</taxon>
    </lineage>
</organism>
<evidence type="ECO:0000313" key="8">
    <source>
        <dbReference type="Proteomes" id="UP000214618"/>
    </source>
</evidence>
<feature type="transmembrane region" description="Helical" evidence="6">
    <location>
        <begin position="256"/>
        <end position="275"/>
    </location>
</feature>
<dbReference type="AlphaFoldDB" id="A0A223ELF7"/>
<feature type="transmembrane region" description="Helical" evidence="6">
    <location>
        <begin position="334"/>
        <end position="356"/>
    </location>
</feature>
<evidence type="ECO:0000256" key="2">
    <source>
        <dbReference type="ARBA" id="ARBA00022475"/>
    </source>
</evidence>
<sequence>MKKKKVGKILKNITVMAGSSAIAQIIIIAVSPIITRIYTPSAMGTYTYIISIASIIVQLSMLKYEIAVIQAKTEKEVNALIKICMGILSIVTILSLIILSVILTFNENIFQEIGFIIYLAVPIAIFTAISNLLLALNNRYQNYNIIARYNIVRSVSQSLGQVGFGLIKFNSWGLILSHLITCILTIIIQMKYSIRNIADIWTVKLKDIKVTLRAYIQYPLYSMPIGLIVILSTSAITFCVTELYGFEQAGQYSLSYRLLALPTVVLGQNIATVFFRSASLMYDEKGSFFELYKKFSIVIICSTIPIWIVLRFFSEDIFGIIFGEEWRTAGVYTSYLATMYVLKFYVVSLGHSFIILNKQYINLILNIGSIVCVFGAFLYCQINKLDIDMFFKLLGGSVSLVYLSSCIFMYIMISKNKRK</sequence>
<dbReference type="GO" id="GO:0005886">
    <property type="term" value="C:plasma membrane"/>
    <property type="evidence" value="ECO:0007669"/>
    <property type="project" value="UniProtKB-SubCell"/>
</dbReference>
<feature type="transmembrane region" description="Helical" evidence="6">
    <location>
        <begin position="394"/>
        <end position="413"/>
    </location>
</feature>
<evidence type="ECO:0000256" key="1">
    <source>
        <dbReference type="ARBA" id="ARBA00004651"/>
    </source>
</evidence>
<accession>A0A223ELF7</accession>
<keyword evidence="5 6" id="KW-0472">Membrane</keyword>
<dbReference type="GeneID" id="56475171"/>
<dbReference type="OrthoDB" id="109075at2"/>
<feature type="transmembrane region" description="Helical" evidence="6">
    <location>
        <begin position="79"/>
        <end position="103"/>
    </location>
</feature>
<feature type="transmembrane region" description="Helical" evidence="6">
    <location>
        <begin position="295"/>
        <end position="314"/>
    </location>
</feature>
<comment type="subcellular location">
    <subcellularLocation>
        <location evidence="1">Cell membrane</location>
        <topology evidence="1">Multi-pass membrane protein</topology>
    </subcellularLocation>
</comment>
<dbReference type="RefSeq" id="WP_063232934.1">
    <property type="nucleotide sequence ID" value="NZ_BCVO01000004.1"/>
</dbReference>
<feature type="transmembrane region" description="Helical" evidence="6">
    <location>
        <begin position="173"/>
        <end position="194"/>
    </location>
</feature>
<evidence type="ECO:0000256" key="3">
    <source>
        <dbReference type="ARBA" id="ARBA00022692"/>
    </source>
</evidence>
<feature type="transmembrane region" description="Helical" evidence="6">
    <location>
        <begin position="12"/>
        <end position="34"/>
    </location>
</feature>
<dbReference type="InterPro" id="IPR050833">
    <property type="entry name" value="Poly_Biosynth_Transport"/>
</dbReference>
<evidence type="ECO:0000313" key="7">
    <source>
        <dbReference type="EMBL" id="ASS96097.1"/>
    </source>
</evidence>
<evidence type="ECO:0000256" key="4">
    <source>
        <dbReference type="ARBA" id="ARBA00022989"/>
    </source>
</evidence>
<feature type="transmembrane region" description="Helical" evidence="6">
    <location>
        <begin position="363"/>
        <end position="382"/>
    </location>
</feature>
<dbReference type="Pfam" id="PF13440">
    <property type="entry name" value="Polysacc_synt_3"/>
    <property type="match status" value="1"/>
</dbReference>
<dbReference type="PANTHER" id="PTHR30250:SF11">
    <property type="entry name" value="O-ANTIGEN TRANSPORTER-RELATED"/>
    <property type="match status" value="1"/>
</dbReference>
<gene>
    <name evidence="7" type="ORF">BS1321_20595</name>
</gene>
<feature type="transmembrane region" description="Helical" evidence="6">
    <location>
        <begin position="46"/>
        <end position="67"/>
    </location>
</feature>
<feature type="transmembrane region" description="Helical" evidence="6">
    <location>
        <begin position="215"/>
        <end position="236"/>
    </location>
</feature>
<evidence type="ECO:0008006" key="9">
    <source>
        <dbReference type="Google" id="ProtNLM"/>
    </source>
</evidence>
<feature type="transmembrane region" description="Helical" evidence="6">
    <location>
        <begin position="115"/>
        <end position="134"/>
    </location>
</feature>
<dbReference type="Proteomes" id="UP000214618">
    <property type="component" value="Chromosome"/>
</dbReference>
<dbReference type="EMBL" id="CP017704">
    <property type="protein sequence ID" value="ASS96097.1"/>
    <property type="molecule type" value="Genomic_DNA"/>
</dbReference>
<name>A0A223ELF7_9BACI</name>
<evidence type="ECO:0000256" key="5">
    <source>
        <dbReference type="ARBA" id="ARBA00023136"/>
    </source>
</evidence>
<keyword evidence="4 6" id="KW-1133">Transmembrane helix</keyword>
<protein>
    <recommendedName>
        <fullName evidence="9">Polysaccharide biosynthesis protein</fullName>
    </recommendedName>
</protein>
<keyword evidence="2" id="KW-1003">Cell membrane</keyword>